<comment type="caution">
    <text evidence="1">The sequence shown here is derived from an EMBL/GenBank/DDBJ whole genome shotgun (WGS) entry which is preliminary data.</text>
</comment>
<dbReference type="EMBL" id="CM044704">
    <property type="protein sequence ID" value="KAI5667394.1"/>
    <property type="molecule type" value="Genomic_DNA"/>
</dbReference>
<reference evidence="2" key="1">
    <citation type="journal article" date="2023" name="Nat. Plants">
        <title>Single-cell RNA sequencing provides a high-resolution roadmap for understanding the multicellular compartmentation of specialized metabolism.</title>
        <authorList>
            <person name="Sun S."/>
            <person name="Shen X."/>
            <person name="Li Y."/>
            <person name="Li Y."/>
            <person name="Wang S."/>
            <person name="Li R."/>
            <person name="Zhang H."/>
            <person name="Shen G."/>
            <person name="Guo B."/>
            <person name="Wei J."/>
            <person name="Xu J."/>
            <person name="St-Pierre B."/>
            <person name="Chen S."/>
            <person name="Sun C."/>
        </authorList>
    </citation>
    <scope>NUCLEOTIDE SEQUENCE [LARGE SCALE GENOMIC DNA]</scope>
</reference>
<organism evidence="1 2">
    <name type="scientific">Catharanthus roseus</name>
    <name type="common">Madagascar periwinkle</name>
    <name type="synonym">Vinca rosea</name>
    <dbReference type="NCBI Taxonomy" id="4058"/>
    <lineage>
        <taxon>Eukaryota</taxon>
        <taxon>Viridiplantae</taxon>
        <taxon>Streptophyta</taxon>
        <taxon>Embryophyta</taxon>
        <taxon>Tracheophyta</taxon>
        <taxon>Spermatophyta</taxon>
        <taxon>Magnoliopsida</taxon>
        <taxon>eudicotyledons</taxon>
        <taxon>Gunneridae</taxon>
        <taxon>Pentapetalae</taxon>
        <taxon>asterids</taxon>
        <taxon>lamiids</taxon>
        <taxon>Gentianales</taxon>
        <taxon>Apocynaceae</taxon>
        <taxon>Rauvolfioideae</taxon>
        <taxon>Vinceae</taxon>
        <taxon>Catharanthinae</taxon>
        <taxon>Catharanthus</taxon>
    </lineage>
</organism>
<evidence type="ECO:0000313" key="2">
    <source>
        <dbReference type="Proteomes" id="UP001060085"/>
    </source>
</evidence>
<evidence type="ECO:0000313" key="1">
    <source>
        <dbReference type="EMBL" id="KAI5667394.1"/>
    </source>
</evidence>
<gene>
    <name evidence="1" type="ORF">M9H77_17247</name>
</gene>
<accession>A0ACC0B425</accession>
<keyword evidence="2" id="KW-1185">Reference proteome</keyword>
<proteinExistence type="predicted"/>
<protein>
    <submittedName>
        <fullName evidence="1">Uncharacterized protein</fullName>
    </submittedName>
</protein>
<sequence length="98" mass="10828">MENEGSLGYKLYKTISFFLSTSFLSLISLSMNLIVWKSSKASKTGSIYKKLNRIKLGAPELILDGRLQLAVRGSFLDKKESLKSALSSKVFGRGVGFM</sequence>
<name>A0ACC0B425_CATRO</name>
<dbReference type="Proteomes" id="UP001060085">
    <property type="component" value="Linkage Group LG04"/>
</dbReference>